<feature type="transmembrane region" description="Helical" evidence="3">
    <location>
        <begin position="144"/>
        <end position="169"/>
    </location>
</feature>
<dbReference type="PANTHER" id="PTHR12741">
    <property type="entry name" value="LYST-INTERACTING PROTEIN LIP5 DOPAMINE RESPONSIVE PROTEIN DRG-1"/>
    <property type="match status" value="1"/>
</dbReference>
<dbReference type="AlphaFoldDB" id="A0A8X7UUH8"/>
<dbReference type="GO" id="GO:0046527">
    <property type="term" value="F:glucosyltransferase activity"/>
    <property type="evidence" value="ECO:0007669"/>
    <property type="project" value="TreeGrafter"/>
</dbReference>
<sequence>MPAEANNLPDSEAVPSSLPEVSPILRVAHKIHPTHPRIAYLCVLAALEESLINDETHGDGKVRPSDARDMQNFYLEYYEKNIQALFKFLEDNRYFEGYGPGPMPLWPTPTDGLQPSRTFSVRADRLSLLDHMKTLASKLSQTSFMGSFLVMFQIYVGSWFVGVIIMLIVKVLGEASPGGTNSHCAFRTMKLVVFLTPVIIVIGITAVHLATFGDLFLSTGWGLLLISQACKPLTQRLGLWPLVMKLAWGYDFMMGFILFAVISMMSMFFGPEIQTRLLFNQAFSRGLMVSHILTGRSSANNQD</sequence>
<dbReference type="Gene3D" id="1.25.40.270">
    <property type="entry name" value="Vacuolar protein sorting-associated protein vta1"/>
    <property type="match status" value="1"/>
</dbReference>
<evidence type="ECO:0000256" key="2">
    <source>
        <dbReference type="ARBA" id="ARBA00023136"/>
    </source>
</evidence>
<dbReference type="GO" id="GO:0012505">
    <property type="term" value="C:endomembrane system"/>
    <property type="evidence" value="ECO:0007669"/>
    <property type="project" value="UniProtKB-SubCell"/>
</dbReference>
<evidence type="ECO:0000313" key="4">
    <source>
        <dbReference type="EMBL" id="KAG2289026.1"/>
    </source>
</evidence>
<comment type="caution">
    <text evidence="4">The sequence shown here is derived from an EMBL/GenBank/DDBJ whole genome shotgun (WGS) entry which is preliminary data.</text>
</comment>
<dbReference type="GO" id="GO:0005886">
    <property type="term" value="C:plasma membrane"/>
    <property type="evidence" value="ECO:0007669"/>
    <property type="project" value="TreeGrafter"/>
</dbReference>
<evidence type="ECO:0000256" key="3">
    <source>
        <dbReference type="SAM" id="Phobius"/>
    </source>
</evidence>
<name>A0A8X7UUH8_BRACI</name>
<organism evidence="4 5">
    <name type="scientific">Brassica carinata</name>
    <name type="common">Ethiopian mustard</name>
    <name type="synonym">Abyssinian cabbage</name>
    <dbReference type="NCBI Taxonomy" id="52824"/>
    <lineage>
        <taxon>Eukaryota</taxon>
        <taxon>Viridiplantae</taxon>
        <taxon>Streptophyta</taxon>
        <taxon>Embryophyta</taxon>
        <taxon>Tracheophyta</taxon>
        <taxon>Spermatophyta</taxon>
        <taxon>Magnoliopsida</taxon>
        <taxon>eudicotyledons</taxon>
        <taxon>Gunneridae</taxon>
        <taxon>Pentapetalae</taxon>
        <taxon>rosids</taxon>
        <taxon>malvids</taxon>
        <taxon>Brassicales</taxon>
        <taxon>Brassicaceae</taxon>
        <taxon>Brassiceae</taxon>
        <taxon>Brassica</taxon>
    </lineage>
</organism>
<reference evidence="4 5" key="1">
    <citation type="submission" date="2020-02" db="EMBL/GenBank/DDBJ databases">
        <authorList>
            <person name="Ma Q."/>
            <person name="Huang Y."/>
            <person name="Song X."/>
            <person name="Pei D."/>
        </authorList>
    </citation>
    <scope>NUCLEOTIDE SEQUENCE [LARGE SCALE GENOMIC DNA]</scope>
    <source>
        <strain evidence="4">Sxm20200214</strain>
        <tissue evidence="4">Leaf</tissue>
    </source>
</reference>
<keyword evidence="5" id="KW-1185">Reference proteome</keyword>
<dbReference type="EMBL" id="JAAMPC010000010">
    <property type="protein sequence ID" value="KAG2289026.1"/>
    <property type="molecule type" value="Genomic_DNA"/>
</dbReference>
<dbReference type="InterPro" id="IPR023175">
    <property type="entry name" value="Vta1/CALS_N_sf"/>
</dbReference>
<dbReference type="OrthoDB" id="1095883at2759"/>
<proteinExistence type="predicted"/>
<accession>A0A8X7UUH8</accession>
<dbReference type="PANTHER" id="PTHR12741:SF70">
    <property type="entry name" value="CALLOSE SYNTHASE 2-RELATED"/>
    <property type="match status" value="1"/>
</dbReference>
<evidence type="ECO:0000313" key="5">
    <source>
        <dbReference type="Proteomes" id="UP000886595"/>
    </source>
</evidence>
<evidence type="ECO:0000256" key="1">
    <source>
        <dbReference type="ARBA" id="ARBA00004308"/>
    </source>
</evidence>
<comment type="subcellular location">
    <subcellularLocation>
        <location evidence="1">Endomembrane system</location>
    </subcellularLocation>
</comment>
<feature type="transmembrane region" description="Helical" evidence="3">
    <location>
        <begin position="190"/>
        <end position="211"/>
    </location>
</feature>
<gene>
    <name evidence="4" type="ORF">Bca52824_048630</name>
</gene>
<keyword evidence="2 3" id="KW-0472">Membrane</keyword>
<keyword evidence="3" id="KW-1133">Transmembrane helix</keyword>
<dbReference type="Proteomes" id="UP000886595">
    <property type="component" value="Unassembled WGS sequence"/>
</dbReference>
<keyword evidence="3" id="KW-0812">Transmembrane</keyword>
<feature type="transmembrane region" description="Helical" evidence="3">
    <location>
        <begin position="247"/>
        <end position="269"/>
    </location>
</feature>
<protein>
    <submittedName>
        <fullName evidence="4">Uncharacterized protein</fullName>
    </submittedName>
</protein>